<name>A0AAW2YYE1_9EUKA</name>
<gene>
    <name evidence="1" type="ORF">AKO1_013220</name>
</gene>
<protein>
    <recommendedName>
        <fullName evidence="3">Ankyrin repeat protein</fullName>
    </recommendedName>
</protein>
<comment type="caution">
    <text evidence="1">The sequence shown here is derived from an EMBL/GenBank/DDBJ whole genome shotgun (WGS) entry which is preliminary data.</text>
</comment>
<dbReference type="EMBL" id="JAOPGA020000819">
    <property type="protein sequence ID" value="KAL0482097.1"/>
    <property type="molecule type" value="Genomic_DNA"/>
</dbReference>
<sequence>MAYEYAGSINVQQALHYIKTRNLQENAATNDMLIQACFDYNPELITDYLLKYGVRRMFYILAAKSNRVDLLRIMDYHDRQKSVDPVMLKESDVYETALYFHHEFCFYDFSRLHPDLDRPIMLGQQTYGGYEKIHANAGCYFIFLSLFVKNVGEDNYRLKNFDWVKFFYQMLESATNTNHFDDFDQNDQLFDSLKHQYLQTVIKAFDRITVDPKNPTGNEIKIYESFFMSLIPIINSDEWWDEVYHLWFIKKLSYWNQNIYLVNWPSKYMKAFYKCNCFKAFSTWCLSVFYIDILIDSSYTSTWCLNKLMVDLQLTEGRNQTEYYDCREVLLECCYLNCLRRRRWWNLEQDDRSHWLAFLRKMHVVKQETADKTFILLVKMLRNCNKTQIDTICSGYTYNVDLTALSFKCFYDPQYLNLYKHLREYIKVDHYLTEYEDDLGDDIQLNDDIMSDLTKQCELAEHRYQMHKDLFAHLHSLFGVIRDYYKSPNQHQV</sequence>
<evidence type="ECO:0000313" key="1">
    <source>
        <dbReference type="EMBL" id="KAL0482097.1"/>
    </source>
</evidence>
<reference evidence="1 2" key="1">
    <citation type="submission" date="2024-03" db="EMBL/GenBank/DDBJ databases">
        <title>The Acrasis kona genome and developmental transcriptomes reveal deep origins of eukaryotic multicellular pathways.</title>
        <authorList>
            <person name="Sheikh S."/>
            <person name="Fu C.-J."/>
            <person name="Brown M.W."/>
            <person name="Baldauf S.L."/>
        </authorList>
    </citation>
    <scope>NUCLEOTIDE SEQUENCE [LARGE SCALE GENOMIC DNA]</scope>
    <source>
        <strain evidence="1 2">ATCC MYA-3509</strain>
    </source>
</reference>
<evidence type="ECO:0000313" key="2">
    <source>
        <dbReference type="Proteomes" id="UP001431209"/>
    </source>
</evidence>
<accession>A0AAW2YYE1</accession>
<proteinExistence type="predicted"/>
<organism evidence="1 2">
    <name type="scientific">Acrasis kona</name>
    <dbReference type="NCBI Taxonomy" id="1008807"/>
    <lineage>
        <taxon>Eukaryota</taxon>
        <taxon>Discoba</taxon>
        <taxon>Heterolobosea</taxon>
        <taxon>Tetramitia</taxon>
        <taxon>Eutetramitia</taxon>
        <taxon>Acrasidae</taxon>
        <taxon>Acrasis</taxon>
    </lineage>
</organism>
<dbReference type="Proteomes" id="UP001431209">
    <property type="component" value="Unassembled WGS sequence"/>
</dbReference>
<dbReference type="AlphaFoldDB" id="A0AAW2YYE1"/>
<evidence type="ECO:0008006" key="3">
    <source>
        <dbReference type="Google" id="ProtNLM"/>
    </source>
</evidence>
<keyword evidence="2" id="KW-1185">Reference proteome</keyword>